<evidence type="ECO:0000256" key="1">
    <source>
        <dbReference type="SAM" id="MobiDB-lite"/>
    </source>
</evidence>
<evidence type="ECO:0000313" key="2">
    <source>
        <dbReference type="EMBL" id="OWY97089.1"/>
    </source>
</evidence>
<dbReference type="EMBL" id="NBNE01010858">
    <property type="protein sequence ID" value="OWY97089.1"/>
    <property type="molecule type" value="Genomic_DNA"/>
</dbReference>
<organism evidence="2 3">
    <name type="scientific">Phytophthora megakarya</name>
    <dbReference type="NCBI Taxonomy" id="4795"/>
    <lineage>
        <taxon>Eukaryota</taxon>
        <taxon>Sar</taxon>
        <taxon>Stramenopiles</taxon>
        <taxon>Oomycota</taxon>
        <taxon>Peronosporomycetes</taxon>
        <taxon>Peronosporales</taxon>
        <taxon>Peronosporaceae</taxon>
        <taxon>Phytophthora</taxon>
    </lineage>
</organism>
<dbReference type="Proteomes" id="UP000198211">
    <property type="component" value="Unassembled WGS sequence"/>
</dbReference>
<accession>A0A225UXV5</accession>
<proteinExistence type="predicted"/>
<gene>
    <name evidence="2" type="ORF">PHMEG_00032467</name>
</gene>
<protein>
    <submittedName>
        <fullName evidence="2">Uncharacterized protein</fullName>
    </submittedName>
</protein>
<name>A0A225UXV5_9STRA</name>
<keyword evidence="3" id="KW-1185">Reference proteome</keyword>
<reference evidence="3" key="1">
    <citation type="submission" date="2017-03" db="EMBL/GenBank/DDBJ databases">
        <title>Phytopthora megakarya and P. palmivora, two closely related causual agents of cacao black pod achieved similar genome size and gene model numbers by different mechanisms.</title>
        <authorList>
            <person name="Ali S."/>
            <person name="Shao J."/>
            <person name="Larry D.J."/>
            <person name="Kronmiller B."/>
            <person name="Shen D."/>
            <person name="Strem M.D."/>
            <person name="Melnick R.L."/>
            <person name="Guiltinan M.J."/>
            <person name="Tyler B.M."/>
            <person name="Meinhardt L.W."/>
            <person name="Bailey B.A."/>
        </authorList>
    </citation>
    <scope>NUCLEOTIDE SEQUENCE [LARGE SCALE GENOMIC DNA]</scope>
    <source>
        <strain evidence="3">zdho120</strain>
    </source>
</reference>
<comment type="caution">
    <text evidence="2">The sequence shown here is derived from an EMBL/GenBank/DDBJ whole genome shotgun (WGS) entry which is preliminary data.</text>
</comment>
<dbReference type="AlphaFoldDB" id="A0A225UXV5"/>
<sequence>MIQVPNQKGFQDRTVPTRKKLISTGGASQNPDSARSRMKRLREAGSRIDSAPGTEITKIETAVLTVGRGNTPI</sequence>
<feature type="region of interest" description="Disordered" evidence="1">
    <location>
        <begin position="1"/>
        <end position="36"/>
    </location>
</feature>
<evidence type="ECO:0000313" key="3">
    <source>
        <dbReference type="Proteomes" id="UP000198211"/>
    </source>
</evidence>